<comment type="caution">
    <text evidence="4">The sequence shown here is derived from an EMBL/GenBank/DDBJ whole genome shotgun (WGS) entry which is preliminary data.</text>
</comment>
<evidence type="ECO:0000259" key="2">
    <source>
        <dbReference type="Pfam" id="PF00483"/>
    </source>
</evidence>
<dbReference type="EMBL" id="PXYW01000053">
    <property type="protein sequence ID" value="PSR32078.1"/>
    <property type="molecule type" value="Genomic_DNA"/>
</dbReference>
<dbReference type="GO" id="GO:0016779">
    <property type="term" value="F:nucleotidyltransferase activity"/>
    <property type="evidence" value="ECO:0007669"/>
    <property type="project" value="UniProtKB-KW"/>
</dbReference>
<dbReference type="InterPro" id="IPR005835">
    <property type="entry name" value="NTP_transferase_dom"/>
</dbReference>
<name>A0A2T2XC96_9FIRM</name>
<dbReference type="Gene3D" id="3.90.550.10">
    <property type="entry name" value="Spore Coat Polysaccharide Biosynthesis Protein SpsA, Chain A"/>
    <property type="match status" value="1"/>
</dbReference>
<dbReference type="PROSITE" id="PS00101">
    <property type="entry name" value="HEXAPEP_TRANSFERASES"/>
    <property type="match status" value="1"/>
</dbReference>
<keyword evidence="4" id="KW-0548">Nucleotidyltransferase</keyword>
<protein>
    <submittedName>
        <fullName evidence="4">Mannose-1-phosphate guanylyltransferase</fullName>
    </submittedName>
</protein>
<dbReference type="Pfam" id="PF00483">
    <property type="entry name" value="NTP_transferase"/>
    <property type="match status" value="1"/>
</dbReference>
<evidence type="ECO:0000313" key="4">
    <source>
        <dbReference type="EMBL" id="PSR32078.1"/>
    </source>
</evidence>
<accession>A0A2T2XC96</accession>
<dbReference type="CDD" id="cd04181">
    <property type="entry name" value="NTP_transferase"/>
    <property type="match status" value="1"/>
</dbReference>
<evidence type="ECO:0000256" key="1">
    <source>
        <dbReference type="ARBA" id="ARBA00007274"/>
    </source>
</evidence>
<feature type="domain" description="Nucleotidyl transferase" evidence="2">
    <location>
        <begin position="2"/>
        <end position="229"/>
    </location>
</feature>
<dbReference type="InterPro" id="IPR018357">
    <property type="entry name" value="Hexapep_transf_CS"/>
</dbReference>
<gene>
    <name evidence="4" type="ORF">C7B46_16065</name>
</gene>
<dbReference type="PANTHER" id="PTHR22572">
    <property type="entry name" value="SUGAR-1-PHOSPHATE GUANYL TRANSFERASE"/>
    <property type="match status" value="1"/>
</dbReference>
<dbReference type="Pfam" id="PF25087">
    <property type="entry name" value="GMPPB_C"/>
    <property type="match status" value="1"/>
</dbReference>
<proteinExistence type="inferred from homology"/>
<comment type="similarity">
    <text evidence="1">Belongs to the transferase hexapeptide repeat family.</text>
</comment>
<dbReference type="SUPFAM" id="SSF53448">
    <property type="entry name" value="Nucleotide-diphospho-sugar transferases"/>
    <property type="match status" value="1"/>
</dbReference>
<evidence type="ECO:0000259" key="3">
    <source>
        <dbReference type="Pfam" id="PF25087"/>
    </source>
</evidence>
<dbReference type="InterPro" id="IPR050486">
    <property type="entry name" value="Mannose-1P_guanyltransferase"/>
</dbReference>
<feature type="domain" description="Mannose-1-phosphate guanyltransferase C-terminal" evidence="3">
    <location>
        <begin position="257"/>
        <end position="348"/>
    </location>
</feature>
<dbReference type="InterPro" id="IPR056729">
    <property type="entry name" value="GMPPB_C"/>
</dbReference>
<dbReference type="Proteomes" id="UP000242972">
    <property type="component" value="Unassembled WGS sequence"/>
</dbReference>
<reference evidence="4 5" key="1">
    <citation type="journal article" date="2014" name="BMC Genomics">
        <title>Comparison of environmental and isolate Sulfobacillus genomes reveals diverse carbon, sulfur, nitrogen, and hydrogen metabolisms.</title>
        <authorList>
            <person name="Justice N.B."/>
            <person name="Norman A."/>
            <person name="Brown C.T."/>
            <person name="Singh A."/>
            <person name="Thomas B.C."/>
            <person name="Banfield J.F."/>
        </authorList>
    </citation>
    <scope>NUCLEOTIDE SEQUENCE [LARGE SCALE GENOMIC DNA]</scope>
    <source>
        <strain evidence="4">AMDSBA4</strain>
    </source>
</reference>
<keyword evidence="4" id="KW-0808">Transferase</keyword>
<dbReference type="InterPro" id="IPR029044">
    <property type="entry name" value="Nucleotide-diphossugar_trans"/>
</dbReference>
<dbReference type="AlphaFoldDB" id="A0A2T2XC96"/>
<organism evidence="4 5">
    <name type="scientific">Sulfobacillus benefaciens</name>
    <dbReference type="NCBI Taxonomy" id="453960"/>
    <lineage>
        <taxon>Bacteria</taxon>
        <taxon>Bacillati</taxon>
        <taxon>Bacillota</taxon>
        <taxon>Clostridia</taxon>
        <taxon>Eubacteriales</taxon>
        <taxon>Clostridiales Family XVII. Incertae Sedis</taxon>
        <taxon>Sulfobacillus</taxon>
    </lineage>
</organism>
<sequence length="367" mass="39861">MKAFILAGGQGTRLGPLTRTRPKPLVPLIDRPILDGILSHLQANGFNDIVLLVGYRGQDIEQYAADGRDWQVHLSYQFDPGKPLGTAGSVIRALKHSGWDEPFLVVSGDGVTNLDLGDFYRHCQDEHAEAGILLSQVSDPRQYGLVTTDDAGKVTGFVEKPQIAVSDAWVNTGIYYFDPRLLQSFAVGTTLDFGKDLFPHWVAENRRVLGLKSQGYWSDVGSFEQYRQTIFDIMKAKGALFTAEAKRVHHEPSLTIISPSVIDANATIGRGAIIGPYAIIGRGAYIGDRSRIARSIIRPGTWIGAGAIVHGAILAEHSYIGPETLIDEGTVVGDHSWIGSGAHLESHSLIWPSTVLETMPATVPTIS</sequence>
<evidence type="ECO:0000313" key="5">
    <source>
        <dbReference type="Proteomes" id="UP000242972"/>
    </source>
</evidence>
<dbReference type="Gene3D" id="2.160.10.10">
    <property type="entry name" value="Hexapeptide repeat proteins"/>
    <property type="match status" value="2"/>
</dbReference>